<dbReference type="GO" id="GO:0160147">
    <property type="term" value="F:tRNA pseudouridine(38-40) synthase activity"/>
    <property type="evidence" value="ECO:0007669"/>
    <property type="project" value="UniProtKB-EC"/>
</dbReference>
<feature type="domain" description="Pseudouridine synthase I TruA alpha/beta" evidence="8">
    <location>
        <begin position="158"/>
        <end position="259"/>
    </location>
</feature>
<dbReference type="PANTHER" id="PTHR11142">
    <property type="entry name" value="PSEUDOURIDYLATE SYNTHASE"/>
    <property type="match status" value="1"/>
</dbReference>
<name>A0A2T1GLC4_9CYAN</name>
<sequence>MAAKNHKLITNSPSQRVALVIQYSGTHLLGWQKQPQGRTVQSEIERAIAKVLDRSVSIYGAGRTDSGVHAAAQVAHFDNPSVIPANSWAAVLNSRLPDDIVIRASAPVDDRWHARFSASYRRYRYTIYTAAQPNLFVRPYSWHYYQQPLVIERMQAAVAPMLGTHHLAAFHRTDSGRSHSWVDIQDVGCYQSGDFVHIEIQANGFLYGMVRLLVGLLIQVGNGDLSIAEFTKIWQTEQRSQVRHSAPAKGLCLLRVGYPDFPFPKSVWYDTQPQFLLPTA</sequence>
<evidence type="ECO:0000256" key="5">
    <source>
        <dbReference type="PIRSR" id="PIRSR001430-1"/>
    </source>
</evidence>
<dbReference type="InterPro" id="IPR020097">
    <property type="entry name" value="PsdUridine_synth_TruA_a/b_dom"/>
</dbReference>
<keyword evidence="10" id="KW-1185">Reference proteome</keyword>
<evidence type="ECO:0000313" key="10">
    <source>
        <dbReference type="Proteomes" id="UP000238937"/>
    </source>
</evidence>
<dbReference type="PIRSF" id="PIRSF001430">
    <property type="entry name" value="tRNA_psdUrid_synth"/>
    <property type="match status" value="1"/>
</dbReference>
<evidence type="ECO:0000259" key="8">
    <source>
        <dbReference type="Pfam" id="PF01416"/>
    </source>
</evidence>
<dbReference type="Pfam" id="PF01416">
    <property type="entry name" value="PseudoU_synth_1"/>
    <property type="match status" value="2"/>
</dbReference>
<evidence type="ECO:0000256" key="7">
    <source>
        <dbReference type="RuleBase" id="RU003792"/>
    </source>
</evidence>
<evidence type="ECO:0000256" key="1">
    <source>
        <dbReference type="ARBA" id="ARBA00009375"/>
    </source>
</evidence>
<evidence type="ECO:0000256" key="4">
    <source>
        <dbReference type="HAMAP-Rule" id="MF_00171"/>
    </source>
</evidence>
<feature type="active site" description="Nucleophile" evidence="4 5">
    <location>
        <position position="65"/>
    </location>
</feature>
<dbReference type="PANTHER" id="PTHR11142:SF0">
    <property type="entry name" value="TRNA PSEUDOURIDINE SYNTHASE-LIKE 1"/>
    <property type="match status" value="1"/>
</dbReference>
<dbReference type="HAMAP" id="MF_00171">
    <property type="entry name" value="TruA"/>
    <property type="match status" value="1"/>
</dbReference>
<comment type="subunit">
    <text evidence="4">Homodimer.</text>
</comment>
<keyword evidence="2 4" id="KW-0819">tRNA processing</keyword>
<comment type="catalytic activity">
    <reaction evidence="4 7">
        <text>uridine(38/39/40) in tRNA = pseudouridine(38/39/40) in tRNA</text>
        <dbReference type="Rhea" id="RHEA:22376"/>
        <dbReference type="Rhea" id="RHEA-COMP:10085"/>
        <dbReference type="Rhea" id="RHEA-COMP:10087"/>
        <dbReference type="ChEBI" id="CHEBI:65314"/>
        <dbReference type="ChEBI" id="CHEBI:65315"/>
        <dbReference type="EC" id="5.4.99.12"/>
    </reaction>
</comment>
<dbReference type="NCBIfam" id="TIGR00071">
    <property type="entry name" value="hisT_truA"/>
    <property type="match status" value="1"/>
</dbReference>
<comment type="similarity">
    <text evidence="1 4 7">Belongs to the tRNA pseudouridine synthase TruA family.</text>
</comment>
<dbReference type="InterPro" id="IPR001406">
    <property type="entry name" value="PsdUridine_synth_TruA"/>
</dbReference>
<dbReference type="InterPro" id="IPR020094">
    <property type="entry name" value="TruA/RsuA/RluB/E/F_N"/>
</dbReference>
<dbReference type="Gene3D" id="3.30.70.660">
    <property type="entry name" value="Pseudouridine synthase I, catalytic domain, C-terminal subdomain"/>
    <property type="match status" value="1"/>
</dbReference>
<evidence type="ECO:0000313" key="9">
    <source>
        <dbReference type="EMBL" id="PSB58666.1"/>
    </source>
</evidence>
<dbReference type="InterPro" id="IPR020095">
    <property type="entry name" value="PsdUridine_synth_TruA_C"/>
</dbReference>
<dbReference type="Gene3D" id="3.30.70.580">
    <property type="entry name" value="Pseudouridine synthase I, catalytic domain, N-terminal subdomain"/>
    <property type="match status" value="1"/>
</dbReference>
<feature type="domain" description="Pseudouridine synthase I TruA alpha/beta" evidence="8">
    <location>
        <begin position="21"/>
        <end position="116"/>
    </location>
</feature>
<gene>
    <name evidence="4" type="primary">truA</name>
    <name evidence="9" type="ORF">C7B77_03845</name>
</gene>
<dbReference type="CDD" id="cd02570">
    <property type="entry name" value="PseudoU_synth_EcTruA"/>
    <property type="match status" value="1"/>
</dbReference>
<dbReference type="GO" id="GO:0003723">
    <property type="term" value="F:RNA binding"/>
    <property type="evidence" value="ECO:0007669"/>
    <property type="project" value="InterPro"/>
</dbReference>
<keyword evidence="3 4" id="KW-0413">Isomerase</keyword>
<evidence type="ECO:0000256" key="6">
    <source>
        <dbReference type="PIRSR" id="PIRSR001430-2"/>
    </source>
</evidence>
<comment type="caution">
    <text evidence="9">The sequence shown here is derived from an EMBL/GenBank/DDBJ whole genome shotgun (WGS) entry which is preliminary data.</text>
</comment>
<dbReference type="GO" id="GO:0031119">
    <property type="term" value="P:tRNA pseudouridine synthesis"/>
    <property type="evidence" value="ECO:0007669"/>
    <property type="project" value="UniProtKB-UniRule"/>
</dbReference>
<comment type="caution">
    <text evidence="4">Lacks conserved residue(s) required for the propagation of feature annotation.</text>
</comment>
<dbReference type="EMBL" id="PVWO01000027">
    <property type="protein sequence ID" value="PSB58666.1"/>
    <property type="molecule type" value="Genomic_DNA"/>
</dbReference>
<dbReference type="SUPFAM" id="SSF55120">
    <property type="entry name" value="Pseudouridine synthase"/>
    <property type="match status" value="1"/>
</dbReference>
<accession>A0A2T1GLC4</accession>
<dbReference type="InterPro" id="IPR020103">
    <property type="entry name" value="PsdUridine_synth_cat_dom_sf"/>
</dbReference>
<dbReference type="FunFam" id="3.30.70.580:FF:000001">
    <property type="entry name" value="tRNA pseudouridine synthase A"/>
    <property type="match status" value="1"/>
</dbReference>
<evidence type="ECO:0000256" key="3">
    <source>
        <dbReference type="ARBA" id="ARBA00023235"/>
    </source>
</evidence>
<dbReference type="EC" id="5.4.99.12" evidence="4"/>
<organism evidence="9 10">
    <name type="scientific">Chamaesiphon polymorphus CCALA 037</name>
    <dbReference type="NCBI Taxonomy" id="2107692"/>
    <lineage>
        <taxon>Bacteria</taxon>
        <taxon>Bacillati</taxon>
        <taxon>Cyanobacteriota</taxon>
        <taxon>Cyanophyceae</taxon>
        <taxon>Gomontiellales</taxon>
        <taxon>Chamaesiphonaceae</taxon>
        <taxon>Chamaesiphon</taxon>
    </lineage>
</organism>
<feature type="binding site" evidence="4 6">
    <location>
        <position position="123"/>
    </location>
    <ligand>
        <name>substrate</name>
    </ligand>
</feature>
<reference evidence="9 10" key="1">
    <citation type="submission" date="2018-03" db="EMBL/GenBank/DDBJ databases">
        <title>The ancient ancestry and fast evolution of plastids.</title>
        <authorList>
            <person name="Moore K.R."/>
            <person name="Magnabosco C."/>
            <person name="Momper L."/>
            <person name="Gold D.A."/>
            <person name="Bosak T."/>
            <person name="Fournier G.P."/>
        </authorList>
    </citation>
    <scope>NUCLEOTIDE SEQUENCE [LARGE SCALE GENOMIC DNA]</scope>
    <source>
        <strain evidence="9 10">CCALA 037</strain>
    </source>
</reference>
<protein>
    <recommendedName>
        <fullName evidence="4">tRNA pseudouridine synthase A</fullName>
        <ecNumber evidence="4">5.4.99.12</ecNumber>
    </recommendedName>
    <alternativeName>
        <fullName evidence="4">tRNA pseudouridine(38-40) synthase</fullName>
    </alternativeName>
    <alternativeName>
        <fullName evidence="4">tRNA pseudouridylate synthase I</fullName>
    </alternativeName>
    <alternativeName>
        <fullName evidence="4">tRNA-uridine isomerase I</fullName>
    </alternativeName>
</protein>
<dbReference type="Proteomes" id="UP000238937">
    <property type="component" value="Unassembled WGS sequence"/>
</dbReference>
<evidence type="ECO:0000256" key="2">
    <source>
        <dbReference type="ARBA" id="ARBA00022694"/>
    </source>
</evidence>
<dbReference type="RefSeq" id="WP_106300500.1">
    <property type="nucleotide sequence ID" value="NZ_PVWO01000027.1"/>
</dbReference>
<dbReference type="OrthoDB" id="9811823at2"/>
<proteinExistence type="inferred from homology"/>
<comment type="function">
    <text evidence="4">Formation of pseudouridine at positions 38, 39 and 40 in the anticodon stem and loop of transfer RNAs.</text>
</comment>
<dbReference type="AlphaFoldDB" id="A0A2T1GLC4"/>